<gene>
    <name evidence="2" type="ORF">DLAC_07600</name>
</gene>
<dbReference type="OrthoDB" id="21640at2759"/>
<feature type="region of interest" description="Disordered" evidence="1">
    <location>
        <begin position="39"/>
        <end position="193"/>
    </location>
</feature>
<accession>A0A151ZD49</accession>
<proteinExistence type="predicted"/>
<feature type="compositionally biased region" description="Low complexity" evidence="1">
    <location>
        <begin position="106"/>
        <end position="148"/>
    </location>
</feature>
<feature type="region of interest" description="Disordered" evidence="1">
    <location>
        <begin position="1"/>
        <end position="24"/>
    </location>
</feature>
<evidence type="ECO:0000313" key="2">
    <source>
        <dbReference type="EMBL" id="KYQ91804.1"/>
    </source>
</evidence>
<name>A0A151ZD49_TIELA</name>
<dbReference type="InParanoid" id="A0A151ZD49"/>
<feature type="region of interest" description="Disordered" evidence="1">
    <location>
        <begin position="877"/>
        <end position="898"/>
    </location>
</feature>
<feature type="compositionally biased region" description="Polar residues" evidence="1">
    <location>
        <begin position="45"/>
        <end position="62"/>
    </location>
</feature>
<feature type="region of interest" description="Disordered" evidence="1">
    <location>
        <begin position="265"/>
        <end position="344"/>
    </location>
</feature>
<feature type="compositionally biased region" description="Basic residues" evidence="1">
    <location>
        <begin position="1"/>
        <end position="10"/>
    </location>
</feature>
<evidence type="ECO:0000256" key="1">
    <source>
        <dbReference type="SAM" id="MobiDB-lite"/>
    </source>
</evidence>
<feature type="compositionally biased region" description="Polar residues" evidence="1">
    <location>
        <begin position="557"/>
        <end position="578"/>
    </location>
</feature>
<feature type="region of interest" description="Disordered" evidence="1">
    <location>
        <begin position="444"/>
        <end position="522"/>
    </location>
</feature>
<dbReference type="AlphaFoldDB" id="A0A151ZD49"/>
<feature type="region of interest" description="Disordered" evidence="1">
    <location>
        <begin position="392"/>
        <end position="425"/>
    </location>
</feature>
<feature type="compositionally biased region" description="Polar residues" evidence="1">
    <location>
        <begin position="476"/>
        <end position="487"/>
    </location>
</feature>
<comment type="caution">
    <text evidence="2">The sequence shown here is derived from an EMBL/GenBank/DDBJ whole genome shotgun (WGS) entry which is preliminary data.</text>
</comment>
<feature type="region of interest" description="Disordered" evidence="1">
    <location>
        <begin position="919"/>
        <end position="953"/>
    </location>
</feature>
<feature type="compositionally biased region" description="Low complexity" evidence="1">
    <location>
        <begin position="163"/>
        <end position="183"/>
    </location>
</feature>
<dbReference type="Proteomes" id="UP000076078">
    <property type="component" value="Unassembled WGS sequence"/>
</dbReference>
<feature type="compositionally biased region" description="Low complexity" evidence="1">
    <location>
        <begin position="392"/>
        <end position="419"/>
    </location>
</feature>
<dbReference type="STRING" id="361077.A0A151ZD49"/>
<feature type="region of interest" description="Disordered" evidence="1">
    <location>
        <begin position="557"/>
        <end position="596"/>
    </location>
</feature>
<feature type="compositionally biased region" description="Low complexity" evidence="1">
    <location>
        <begin position="488"/>
        <end position="522"/>
    </location>
</feature>
<feature type="compositionally biased region" description="Basic and acidic residues" evidence="1">
    <location>
        <begin position="457"/>
        <end position="467"/>
    </location>
</feature>
<keyword evidence="3" id="KW-1185">Reference proteome</keyword>
<organism evidence="2 3">
    <name type="scientific">Tieghemostelium lacteum</name>
    <name type="common">Slime mold</name>
    <name type="synonym">Dictyostelium lacteum</name>
    <dbReference type="NCBI Taxonomy" id="361077"/>
    <lineage>
        <taxon>Eukaryota</taxon>
        <taxon>Amoebozoa</taxon>
        <taxon>Evosea</taxon>
        <taxon>Eumycetozoa</taxon>
        <taxon>Dictyostelia</taxon>
        <taxon>Dictyosteliales</taxon>
        <taxon>Raperosteliaceae</taxon>
        <taxon>Tieghemostelium</taxon>
    </lineage>
</organism>
<sequence>MVSFFKKKNRNSVSIGDAGKSSSSPALLNDYIVYSTVDPPVNGNGEYQQSSAPGSPVTGKSQLHQDKPHSHSGSSGNSFNASTEMPTSPHYHPNPHHQILNHSHNHNNANSSGGNSFTKKSINSGTSSHSSSSSKLKNTNGNHSNNNNIHDRNSIGSTGSKDNIQYNNNNNNHNNISSSSQHNTPVSSYSEKDVFPNGVKRELKGIMLMGEGNEDVLKRARTYINHTGEIHFTQEDLAQYMLPQDYAEEFYQPIQLSLPNIKPLSKHGFDSDTDESDDEGGANSTNPILDDSESDMNNQSRDDSSDYMDSDDLHRRRSGKRSNWANGLSSWTPKSPVVNSQNYSRESPLVALRSLIYDEYDQTLDGDDKISSFENDFSISKQLVDNLFNNVYNNQYSNNNNNNNNNNQYNNNSTYQNSSDQESSLGYNYQDVDVDITNADIRASNNSSFKSTDSEVEDRSTSHDNTRSTRSNSSSLKQQQQPVTPLSNNIVNTLINKNNYSSGSLRSRGSSNGSSYKVSSKLPNQVSTISKSILKDLDSSDNDILQSLDMVIDSPQSISSSKLNKSPLSVQQHIHSPQESPSKNNNSNNETPTTPLILNRNTGKIDILGEHLSKEFDNILSKSFKNARKSILFEKKILFDSSDSIGQATQDSKNEIIEQLQESNTLGSSFSGLEKLKNDIQNFEISSTSANVNSDVGTEVSTNLYSSMNTQDMVDHSDTENSEDLSDITRDDSTEKSTSSHLSDDNNIPVFTTNVASVNQNHTNDDQTSNTSDEDELEFEQDEQQVLDKILESGNSMTLLPHISINDDNCVYFKDNENPYDIYSPPSSNGDIDLDSYQTLSHQYSQNSLRSIQEHTLLEIQPSDSNEQSHLTLQNQISTNTNSNNNNYTRSNSKSSFNSNLSELSELLISLERKPSRASILPVQQPQQLSPKENTYNNDSEEEVEYRVISRKK</sequence>
<feature type="compositionally biased region" description="Low complexity" evidence="1">
    <location>
        <begin position="579"/>
        <end position="595"/>
    </location>
</feature>
<protein>
    <submittedName>
        <fullName evidence="2">Uncharacterized protein</fullName>
    </submittedName>
</protein>
<feature type="compositionally biased region" description="Polar residues" evidence="1">
    <location>
        <begin position="321"/>
        <end position="344"/>
    </location>
</feature>
<feature type="compositionally biased region" description="Polar residues" evidence="1">
    <location>
        <begin position="736"/>
        <end position="749"/>
    </location>
</feature>
<feature type="compositionally biased region" description="Low complexity" evidence="1">
    <location>
        <begin position="71"/>
        <end position="82"/>
    </location>
</feature>
<feature type="compositionally biased region" description="Low complexity" evidence="1">
    <location>
        <begin position="878"/>
        <end position="898"/>
    </location>
</feature>
<feature type="region of interest" description="Disordered" evidence="1">
    <location>
        <begin position="713"/>
        <end position="749"/>
    </location>
</feature>
<feature type="compositionally biased region" description="Acidic residues" evidence="1">
    <location>
        <begin position="271"/>
        <end position="280"/>
    </location>
</feature>
<reference evidence="2 3" key="1">
    <citation type="submission" date="2015-12" db="EMBL/GenBank/DDBJ databases">
        <title>Dictyostelia acquired genes for synthesis and detection of signals that induce cell-type specialization by lateral gene transfer from prokaryotes.</title>
        <authorList>
            <person name="Gloeckner G."/>
            <person name="Schaap P."/>
        </authorList>
    </citation>
    <scope>NUCLEOTIDE SEQUENCE [LARGE SCALE GENOMIC DNA]</scope>
    <source>
        <strain evidence="2 3">TK</strain>
    </source>
</reference>
<feature type="compositionally biased region" description="Polar residues" evidence="1">
    <location>
        <begin position="922"/>
        <end position="938"/>
    </location>
</feature>
<evidence type="ECO:0000313" key="3">
    <source>
        <dbReference type="Proteomes" id="UP000076078"/>
    </source>
</evidence>
<dbReference type="EMBL" id="LODT01000034">
    <property type="protein sequence ID" value="KYQ91804.1"/>
    <property type="molecule type" value="Genomic_DNA"/>
</dbReference>